<reference evidence="2" key="2">
    <citation type="submission" date="2020-06" db="EMBL/GenBank/DDBJ databases">
        <authorList>
            <person name="Ji K."/>
            <person name="Li J."/>
        </authorList>
    </citation>
    <scope>NUCLEOTIDE SEQUENCE</scope>
    <source>
        <strain evidence="2">JKM2019</strain>
        <tissue evidence="2">Whole body</tissue>
    </source>
</reference>
<evidence type="ECO:0000313" key="3">
    <source>
        <dbReference type="EMBL" id="KAH9506792.1"/>
    </source>
</evidence>
<name>A0A922HXA0_DERFA</name>
<evidence type="ECO:0000313" key="4">
    <source>
        <dbReference type="Proteomes" id="UP000790347"/>
    </source>
</evidence>
<dbReference type="OrthoDB" id="10511573at2759"/>
<dbReference type="Proteomes" id="UP000790347">
    <property type="component" value="Unassembled WGS sequence"/>
</dbReference>
<sequence>MTDNNKLDTWMTEKIDGQKKLKQILNSYHGNQKSNGRRGYCFDTSVLSNHRKYLKHKIRSLESVNQSSTLYYELPVNGGFSLFTLGEKNKAVESKKKSKPKPKSKQQTNHNSHQSPTSLQYSLIPPESSEYLQSNYNRSVHKKSIGPNDNSNQKYPEVFSNNFQQQSNWPSFDSYYQGSANNNPNKFERININNHDYPYF</sequence>
<keyword evidence="4" id="KW-1185">Reference proteome</keyword>
<protein>
    <submittedName>
        <fullName evidence="3">Uncharacterized protein</fullName>
    </submittedName>
</protein>
<dbReference type="EMBL" id="ASGP02000005">
    <property type="protein sequence ID" value="KAH9506792.1"/>
    <property type="molecule type" value="Genomic_DNA"/>
</dbReference>
<comment type="caution">
    <text evidence="3">The sequence shown here is derived from an EMBL/GenBank/DDBJ whole genome shotgun (WGS) entry which is preliminary data.</text>
</comment>
<proteinExistence type="predicted"/>
<reference evidence="3" key="4">
    <citation type="journal article" date="2022" name="Res Sq">
        <title>Comparative Genomics Reveals Insights into the Divergent Evolution of Astigmatic Mites and Household Pest Adaptations.</title>
        <authorList>
            <person name="Xiong Q."/>
            <person name="Wan A.T.-Y."/>
            <person name="Liu X.-Y."/>
            <person name="Fung C.S.-H."/>
            <person name="Xiao X."/>
            <person name="Malainual N."/>
            <person name="Hou J."/>
            <person name="Wang L."/>
            <person name="Wang M."/>
            <person name="Yang K."/>
            <person name="Cui Y."/>
            <person name="Leung E."/>
            <person name="Nong W."/>
            <person name="Shin S.-K."/>
            <person name="Au S."/>
            <person name="Jeong K.Y."/>
            <person name="Chew F.T."/>
            <person name="Hui J."/>
            <person name="Leung T.F."/>
            <person name="Tungtrongchitr A."/>
            <person name="Zhong N."/>
            <person name="Liu Z."/>
            <person name="Tsui S."/>
        </authorList>
    </citation>
    <scope>NUCLEOTIDE SEQUENCE</scope>
    <source>
        <strain evidence="3">Derf</strain>
        <tissue evidence="3">Whole organism</tissue>
    </source>
</reference>
<evidence type="ECO:0000256" key="1">
    <source>
        <dbReference type="SAM" id="MobiDB-lite"/>
    </source>
</evidence>
<gene>
    <name evidence="3" type="ORF">DERF_011507</name>
    <name evidence="2" type="ORF">HUG17_10146</name>
</gene>
<dbReference type="Proteomes" id="UP000828236">
    <property type="component" value="Unassembled WGS sequence"/>
</dbReference>
<accession>A0A922HXA0</accession>
<dbReference type="AlphaFoldDB" id="A0A922HXA0"/>
<feature type="region of interest" description="Disordered" evidence="1">
    <location>
        <begin position="91"/>
        <end position="121"/>
    </location>
</feature>
<feature type="compositionally biased region" description="Polar residues" evidence="1">
    <location>
        <begin position="106"/>
        <end position="121"/>
    </location>
</feature>
<dbReference type="EMBL" id="SDOV01000003">
    <property type="protein sequence ID" value="KAH7643455.1"/>
    <property type="molecule type" value="Genomic_DNA"/>
</dbReference>
<evidence type="ECO:0000313" key="2">
    <source>
        <dbReference type="EMBL" id="KAH7643455.1"/>
    </source>
</evidence>
<reference evidence="2" key="3">
    <citation type="journal article" date="2021" name="World Allergy Organ. J.">
        <title>Chromosome-level assembly of Dermatophagoides farinae genome and transcriptome reveals two novel allergens Der f 37 and Der f 39.</title>
        <authorList>
            <person name="Chen J."/>
            <person name="Cai Z."/>
            <person name="Fan D."/>
            <person name="Hu J."/>
            <person name="Hou Y."/>
            <person name="He Y."/>
            <person name="Zhang Z."/>
            <person name="Zhao Z."/>
            <person name="Gao P."/>
            <person name="Hu W."/>
            <person name="Sun J."/>
            <person name="Li J."/>
            <person name="Ji K."/>
        </authorList>
    </citation>
    <scope>NUCLEOTIDE SEQUENCE</scope>
    <source>
        <strain evidence="2">JKM2019</strain>
    </source>
</reference>
<reference evidence="3" key="1">
    <citation type="submission" date="2013-05" db="EMBL/GenBank/DDBJ databases">
        <authorList>
            <person name="Yim A.K.Y."/>
            <person name="Chan T.F."/>
            <person name="Ji K.M."/>
            <person name="Liu X.Y."/>
            <person name="Zhou J.W."/>
            <person name="Li R.Q."/>
            <person name="Yang K.Y."/>
            <person name="Li J."/>
            <person name="Li M."/>
            <person name="Law P.T.W."/>
            <person name="Wu Y.L."/>
            <person name="Cai Z.L."/>
            <person name="Qin H."/>
            <person name="Bao Y."/>
            <person name="Leung R.K.K."/>
            <person name="Ng P.K.S."/>
            <person name="Zou J."/>
            <person name="Zhong X.J."/>
            <person name="Ran P.X."/>
            <person name="Zhong N.S."/>
            <person name="Liu Z.G."/>
            <person name="Tsui S.K.W."/>
        </authorList>
    </citation>
    <scope>NUCLEOTIDE SEQUENCE</scope>
    <source>
        <strain evidence="3">Derf</strain>
        <tissue evidence="3">Whole organism</tissue>
    </source>
</reference>
<organism evidence="3 4">
    <name type="scientific">Dermatophagoides farinae</name>
    <name type="common">American house dust mite</name>
    <dbReference type="NCBI Taxonomy" id="6954"/>
    <lineage>
        <taxon>Eukaryota</taxon>
        <taxon>Metazoa</taxon>
        <taxon>Ecdysozoa</taxon>
        <taxon>Arthropoda</taxon>
        <taxon>Chelicerata</taxon>
        <taxon>Arachnida</taxon>
        <taxon>Acari</taxon>
        <taxon>Acariformes</taxon>
        <taxon>Sarcoptiformes</taxon>
        <taxon>Astigmata</taxon>
        <taxon>Psoroptidia</taxon>
        <taxon>Analgoidea</taxon>
        <taxon>Pyroglyphidae</taxon>
        <taxon>Dermatophagoidinae</taxon>
        <taxon>Dermatophagoides</taxon>
    </lineage>
</organism>